<sequence length="159" mass="18495">MAPFESVFMIRFWVFLSHTSWIPMRIAMISATIDVSFLLRFKCFELDVVSSYLMFSHFGSSLKVSLMVLLSWWPNKWYQSRWLIGLALRSIYEKHRKSSRQGGSSGESRDVVWRCDGRILECGEGAKKEGKLNAQCGDSHLRGRLLRFKCEWALKLVPH</sequence>
<evidence type="ECO:0000313" key="1">
    <source>
        <dbReference type="EMBL" id="MED6123538.1"/>
    </source>
</evidence>
<protein>
    <submittedName>
        <fullName evidence="1">Uncharacterized protein</fullName>
    </submittedName>
</protein>
<reference evidence="1 2" key="1">
    <citation type="journal article" date="2023" name="Plants (Basel)">
        <title>Bridging the Gap: Combining Genomics and Transcriptomics Approaches to Understand Stylosanthes scabra, an Orphan Legume from the Brazilian Caatinga.</title>
        <authorList>
            <person name="Ferreira-Neto J.R.C."/>
            <person name="da Silva M.D."/>
            <person name="Binneck E."/>
            <person name="de Melo N.F."/>
            <person name="da Silva R.H."/>
            <person name="de Melo A.L.T.M."/>
            <person name="Pandolfi V."/>
            <person name="Bustamante F.O."/>
            <person name="Brasileiro-Vidal A.C."/>
            <person name="Benko-Iseppon A.M."/>
        </authorList>
    </citation>
    <scope>NUCLEOTIDE SEQUENCE [LARGE SCALE GENOMIC DNA]</scope>
    <source>
        <tissue evidence="1">Leaves</tissue>
    </source>
</reference>
<dbReference type="EMBL" id="JASCZI010030549">
    <property type="protein sequence ID" value="MED6123538.1"/>
    <property type="molecule type" value="Genomic_DNA"/>
</dbReference>
<gene>
    <name evidence="1" type="ORF">PIB30_050052</name>
</gene>
<keyword evidence="2" id="KW-1185">Reference proteome</keyword>
<proteinExistence type="predicted"/>
<accession>A0ABU6RHJ3</accession>
<dbReference type="Proteomes" id="UP001341840">
    <property type="component" value="Unassembled WGS sequence"/>
</dbReference>
<comment type="caution">
    <text evidence="1">The sequence shown here is derived from an EMBL/GenBank/DDBJ whole genome shotgun (WGS) entry which is preliminary data.</text>
</comment>
<name>A0ABU6RHJ3_9FABA</name>
<evidence type="ECO:0000313" key="2">
    <source>
        <dbReference type="Proteomes" id="UP001341840"/>
    </source>
</evidence>
<organism evidence="1 2">
    <name type="scientific">Stylosanthes scabra</name>
    <dbReference type="NCBI Taxonomy" id="79078"/>
    <lineage>
        <taxon>Eukaryota</taxon>
        <taxon>Viridiplantae</taxon>
        <taxon>Streptophyta</taxon>
        <taxon>Embryophyta</taxon>
        <taxon>Tracheophyta</taxon>
        <taxon>Spermatophyta</taxon>
        <taxon>Magnoliopsida</taxon>
        <taxon>eudicotyledons</taxon>
        <taxon>Gunneridae</taxon>
        <taxon>Pentapetalae</taxon>
        <taxon>rosids</taxon>
        <taxon>fabids</taxon>
        <taxon>Fabales</taxon>
        <taxon>Fabaceae</taxon>
        <taxon>Papilionoideae</taxon>
        <taxon>50 kb inversion clade</taxon>
        <taxon>dalbergioids sensu lato</taxon>
        <taxon>Dalbergieae</taxon>
        <taxon>Pterocarpus clade</taxon>
        <taxon>Stylosanthes</taxon>
    </lineage>
</organism>